<dbReference type="GO" id="GO:0006357">
    <property type="term" value="P:regulation of transcription by RNA polymerase II"/>
    <property type="evidence" value="ECO:0007669"/>
    <property type="project" value="TreeGrafter"/>
</dbReference>
<gene>
    <name evidence="2" type="ORF">IZO911_LOCUS42291</name>
    <name evidence="3" type="ORF">KXQ929_LOCUS34195</name>
</gene>
<dbReference type="Proteomes" id="UP000663860">
    <property type="component" value="Unassembled WGS sequence"/>
</dbReference>
<evidence type="ECO:0000313" key="4">
    <source>
        <dbReference type="Proteomes" id="UP000663860"/>
    </source>
</evidence>
<dbReference type="PANTHER" id="PTHR46169:SF29">
    <property type="entry name" value="DNA REPLICATION-RELATED ELEMENT FACTOR, ISOFORM A"/>
    <property type="match status" value="1"/>
</dbReference>
<reference evidence="2" key="1">
    <citation type="submission" date="2021-02" db="EMBL/GenBank/DDBJ databases">
        <authorList>
            <person name="Nowell W R."/>
        </authorList>
    </citation>
    <scope>NUCLEOTIDE SEQUENCE</scope>
</reference>
<dbReference type="InterPro" id="IPR012337">
    <property type="entry name" value="RNaseH-like_sf"/>
</dbReference>
<evidence type="ECO:0000259" key="1">
    <source>
        <dbReference type="Pfam" id="PF05699"/>
    </source>
</evidence>
<dbReference type="SUPFAM" id="SSF53098">
    <property type="entry name" value="Ribonuclease H-like"/>
    <property type="match status" value="1"/>
</dbReference>
<organism evidence="2 4">
    <name type="scientific">Adineta steineri</name>
    <dbReference type="NCBI Taxonomy" id="433720"/>
    <lineage>
        <taxon>Eukaryota</taxon>
        <taxon>Metazoa</taxon>
        <taxon>Spiralia</taxon>
        <taxon>Gnathifera</taxon>
        <taxon>Rotifera</taxon>
        <taxon>Eurotatoria</taxon>
        <taxon>Bdelloidea</taxon>
        <taxon>Adinetida</taxon>
        <taxon>Adinetidae</taxon>
        <taxon>Adineta</taxon>
    </lineage>
</organism>
<dbReference type="GO" id="GO:0005634">
    <property type="term" value="C:nucleus"/>
    <property type="evidence" value="ECO:0007669"/>
    <property type="project" value="TreeGrafter"/>
</dbReference>
<dbReference type="InterPro" id="IPR008906">
    <property type="entry name" value="HATC_C_dom"/>
</dbReference>
<accession>A0A815PI97</accession>
<dbReference type="Proteomes" id="UP000663868">
    <property type="component" value="Unassembled WGS sequence"/>
</dbReference>
<feature type="domain" description="HAT C-terminal dimerisation" evidence="1">
    <location>
        <begin position="187"/>
        <end position="250"/>
    </location>
</feature>
<evidence type="ECO:0000313" key="3">
    <source>
        <dbReference type="EMBL" id="CAF4095126.1"/>
    </source>
</evidence>
<name>A0A815PI97_9BILA</name>
<dbReference type="PANTHER" id="PTHR46169">
    <property type="entry name" value="DNA REPLICATION-RELATED ELEMENT FACTOR, ISOFORM A"/>
    <property type="match status" value="1"/>
</dbReference>
<proteinExistence type="predicted"/>
<dbReference type="EMBL" id="CAJOBB010004589">
    <property type="protein sequence ID" value="CAF4095126.1"/>
    <property type="molecule type" value="Genomic_DNA"/>
</dbReference>
<dbReference type="EMBL" id="CAJNOE010001776">
    <property type="protein sequence ID" value="CAF1449709.1"/>
    <property type="molecule type" value="Genomic_DNA"/>
</dbReference>
<evidence type="ECO:0000313" key="2">
    <source>
        <dbReference type="EMBL" id="CAF1449709.1"/>
    </source>
</evidence>
<dbReference type="InterPro" id="IPR052717">
    <property type="entry name" value="Vacuolar_transposase_reg"/>
</dbReference>
<dbReference type="GO" id="GO:0046983">
    <property type="term" value="F:protein dimerization activity"/>
    <property type="evidence" value="ECO:0007669"/>
    <property type="project" value="InterPro"/>
</dbReference>
<comment type="caution">
    <text evidence="2">The sequence shown here is derived from an EMBL/GenBank/DDBJ whole genome shotgun (WGS) entry which is preliminary data.</text>
</comment>
<protein>
    <recommendedName>
        <fullName evidence="1">HAT C-terminal dimerisation domain-containing protein</fullName>
    </recommendedName>
</protein>
<dbReference type="AlphaFoldDB" id="A0A815PI97"/>
<dbReference type="Pfam" id="PF05699">
    <property type="entry name" value="Dimer_Tnp_hAT"/>
    <property type="match status" value="1"/>
</dbReference>
<sequence length="255" mass="29305">MSNTCWDMIDLLIKTLEPFQNATNLISGNQYSTIGLGLFVMRKIRQDFLRHIRPDDSEVLQKLKQLIDEKLIFYTTDKYGEEFMNLIIHAYFDPYGLSVLTQKEIVSTERLLKSLTRHIFCDHQPTNISEKQKSTALDKFLDSINGDVDEMPQVTSNTSTSSFTNEAKKYRQLAASFMADKRTDKCAAVFWNCYHHSLPNFSMLARKYLAAPATSVPSESAFSKSAYYGRKERATIHPDRLSQSVFLKDKLITKK</sequence>